<evidence type="ECO:0000256" key="1">
    <source>
        <dbReference type="ARBA" id="ARBA00023122"/>
    </source>
</evidence>
<dbReference type="InterPro" id="IPR000644">
    <property type="entry name" value="CBS_dom"/>
</dbReference>
<evidence type="ECO:0000313" key="6">
    <source>
        <dbReference type="Proteomes" id="UP000798602"/>
    </source>
</evidence>
<keyword evidence="6" id="KW-1185">Reference proteome</keyword>
<gene>
    <name evidence="5" type="ORF">GV828_08340</name>
</gene>
<dbReference type="InterPro" id="IPR000595">
    <property type="entry name" value="cNMP-bd_dom"/>
</dbReference>
<protein>
    <submittedName>
        <fullName evidence="5">CBS domain-containing protein</fullName>
    </submittedName>
</protein>
<evidence type="ECO:0000259" key="3">
    <source>
        <dbReference type="PROSITE" id="PS50042"/>
    </source>
</evidence>
<dbReference type="Pfam" id="PF00027">
    <property type="entry name" value="cNMP_binding"/>
    <property type="match status" value="1"/>
</dbReference>
<dbReference type="SUPFAM" id="SSF54631">
    <property type="entry name" value="CBS-domain pair"/>
    <property type="match status" value="1"/>
</dbReference>
<dbReference type="PROSITE" id="PS51371">
    <property type="entry name" value="CBS"/>
    <property type="match status" value="2"/>
</dbReference>
<dbReference type="Pfam" id="PF00571">
    <property type="entry name" value="CBS"/>
    <property type="match status" value="2"/>
</dbReference>
<dbReference type="EMBL" id="JAABLM010000008">
    <property type="protein sequence ID" value="NBL65202.1"/>
    <property type="molecule type" value="Genomic_DNA"/>
</dbReference>
<dbReference type="SMART" id="SM00100">
    <property type="entry name" value="cNMP"/>
    <property type="match status" value="1"/>
</dbReference>
<dbReference type="InterPro" id="IPR014710">
    <property type="entry name" value="RmlC-like_jellyroll"/>
</dbReference>
<sequence length="638" mass="72713">MKNHIATKIADFLSNYSPFNYLTYSELLQLATHVKVLYLEKNKILFQINEPCHADFYVVESGAIGLSITSDAEDTLIDKCDEGDSIGIRPFYAKNNYLMSAKARQETTVYAIPLEIFHSYVINNQKMLNFFLESFASNTRNPRDREHPGTLVSENIILKEPQTDIQYFQSVQYSKTPLLAFPETSTHEIARMMTDQLSGSVIIVQNEMPIGIVTDKDLRSKIATGNYPISTPASKVMTSPVITVQENLSLAEAQLYMLKYNVDYLCVTEDGTDRSPIRGIVSENDMVMAQANNPGVLIKEVKRSQNAKDLKRSREKLAELIQTSITKDIPVSHIMNIAGEINTAITRRAIELSILEMGSPPVKFGWFAIGSQGRNEQLLLTDQDSFLIFEDVPAEKYRETRDFFLRLAKRTTIILEKIGYQLSPDGAVASNTIWCKPLTDWVSQFNNWMNTPGENTDNINPIFFDYEMVFGDSSIEDNLSDNIFKNAKGNKLFFDYLGNDVLKKPPPFNFFRQFNIEEDGEHKNLFDLKNRALTPLIDAARILILHQNAKSINNTFHRFKELATLDPKNAELYLNAAESFLIFAEFKTIEGITNENSGQFINLEQLSKTDKIKLKNAFQPLREIQELIKNRFKLTYFS</sequence>
<organism evidence="5 6">
    <name type="scientific">Flavobacterium ichthyis</name>
    <dbReference type="NCBI Taxonomy" id="2698827"/>
    <lineage>
        <taxon>Bacteria</taxon>
        <taxon>Pseudomonadati</taxon>
        <taxon>Bacteroidota</taxon>
        <taxon>Flavobacteriia</taxon>
        <taxon>Flavobacteriales</taxon>
        <taxon>Flavobacteriaceae</taxon>
        <taxon>Flavobacterium</taxon>
    </lineage>
</organism>
<dbReference type="RefSeq" id="WP_166537025.1">
    <property type="nucleotide sequence ID" value="NZ_JAABLM010000008.1"/>
</dbReference>
<dbReference type="InterPro" id="IPR005105">
    <property type="entry name" value="GlnD_Uridyltrans_N"/>
</dbReference>
<proteinExistence type="predicted"/>
<dbReference type="InterPro" id="IPR051257">
    <property type="entry name" value="Diverse_CBS-Domain"/>
</dbReference>
<comment type="caution">
    <text evidence="5">The sequence shown here is derived from an EMBL/GenBank/DDBJ whole genome shotgun (WGS) entry which is preliminary data.</text>
</comment>
<evidence type="ECO:0000259" key="4">
    <source>
        <dbReference type="PROSITE" id="PS51371"/>
    </source>
</evidence>
<dbReference type="InterPro" id="IPR046342">
    <property type="entry name" value="CBS_dom_sf"/>
</dbReference>
<dbReference type="Proteomes" id="UP000798602">
    <property type="component" value="Unassembled WGS sequence"/>
</dbReference>
<feature type="domain" description="CBS" evidence="4">
    <location>
        <begin position="173"/>
        <end position="229"/>
    </location>
</feature>
<accession>A0ABW9ZD07</accession>
<feature type="domain" description="CBS" evidence="4">
    <location>
        <begin position="237"/>
        <end position="300"/>
    </location>
</feature>
<dbReference type="CDD" id="cd00038">
    <property type="entry name" value="CAP_ED"/>
    <property type="match status" value="1"/>
</dbReference>
<evidence type="ECO:0000256" key="2">
    <source>
        <dbReference type="PROSITE-ProRule" id="PRU00703"/>
    </source>
</evidence>
<dbReference type="PANTHER" id="PTHR43080">
    <property type="entry name" value="CBS DOMAIN-CONTAINING PROTEIN CBSX3, MITOCHONDRIAL"/>
    <property type="match status" value="1"/>
</dbReference>
<dbReference type="InterPro" id="IPR018490">
    <property type="entry name" value="cNMP-bd_dom_sf"/>
</dbReference>
<dbReference type="Pfam" id="PF10335">
    <property type="entry name" value="DUF294_C"/>
    <property type="match status" value="1"/>
</dbReference>
<dbReference type="InterPro" id="IPR018821">
    <property type="entry name" value="DUF294_put_nucleoTrafse_sb-bd"/>
</dbReference>
<dbReference type="PANTHER" id="PTHR43080:SF2">
    <property type="entry name" value="CBS DOMAIN-CONTAINING PROTEIN"/>
    <property type="match status" value="1"/>
</dbReference>
<dbReference type="Gene3D" id="3.10.580.10">
    <property type="entry name" value="CBS-domain"/>
    <property type="match status" value="1"/>
</dbReference>
<name>A0ABW9ZD07_9FLAO</name>
<evidence type="ECO:0000313" key="5">
    <source>
        <dbReference type="EMBL" id="NBL65202.1"/>
    </source>
</evidence>
<feature type="domain" description="Cyclic nucleotide-binding" evidence="3">
    <location>
        <begin position="55"/>
        <end position="138"/>
    </location>
</feature>
<dbReference type="PROSITE" id="PS50042">
    <property type="entry name" value="CNMP_BINDING_3"/>
    <property type="match status" value="1"/>
</dbReference>
<dbReference type="SMART" id="SM00116">
    <property type="entry name" value="CBS"/>
    <property type="match status" value="2"/>
</dbReference>
<dbReference type="Gene3D" id="2.60.120.10">
    <property type="entry name" value="Jelly Rolls"/>
    <property type="match status" value="1"/>
</dbReference>
<keyword evidence="1 2" id="KW-0129">CBS domain</keyword>
<dbReference type="SUPFAM" id="SSF51206">
    <property type="entry name" value="cAMP-binding domain-like"/>
    <property type="match status" value="1"/>
</dbReference>
<dbReference type="Pfam" id="PF03445">
    <property type="entry name" value="DUF294"/>
    <property type="match status" value="1"/>
</dbReference>
<reference evidence="6" key="1">
    <citation type="submission" date="2020-01" db="EMBL/GenBank/DDBJ databases">
        <title>Sphingomonas sp. strain CSW-10.</title>
        <authorList>
            <person name="Chen W.-M."/>
        </authorList>
    </citation>
    <scope>NUCLEOTIDE SEQUENCE [LARGE SCALE GENOMIC DNA]</scope>
    <source>
        <strain evidence="6">NST-5</strain>
    </source>
</reference>